<reference evidence="3" key="1">
    <citation type="journal article" date="2014" name="Proc. Natl. Acad. Sci. U.S.A.">
        <title>Extensive sampling of basidiomycete genomes demonstrates inadequacy of the white-rot/brown-rot paradigm for wood decay fungi.</title>
        <authorList>
            <person name="Riley R."/>
            <person name="Salamov A.A."/>
            <person name="Brown D.W."/>
            <person name="Nagy L.G."/>
            <person name="Floudas D."/>
            <person name="Held B.W."/>
            <person name="Levasseur A."/>
            <person name="Lombard V."/>
            <person name="Morin E."/>
            <person name="Otillar R."/>
            <person name="Lindquist E.A."/>
            <person name="Sun H."/>
            <person name="LaButti K.M."/>
            <person name="Schmutz J."/>
            <person name="Jabbour D."/>
            <person name="Luo H."/>
            <person name="Baker S.E."/>
            <person name="Pisabarro A.G."/>
            <person name="Walton J.D."/>
            <person name="Blanchette R.A."/>
            <person name="Henrissat B."/>
            <person name="Martin F."/>
            <person name="Cullen D."/>
            <person name="Hibbett D.S."/>
            <person name="Grigoriev I.V."/>
        </authorList>
    </citation>
    <scope>NUCLEOTIDE SEQUENCE [LARGE SCALE GENOMIC DNA]</scope>
    <source>
        <strain evidence="3">CBS 339.88</strain>
    </source>
</reference>
<organism evidence="2 3">
    <name type="scientific">Galerina marginata (strain CBS 339.88)</name>
    <dbReference type="NCBI Taxonomy" id="685588"/>
    <lineage>
        <taxon>Eukaryota</taxon>
        <taxon>Fungi</taxon>
        <taxon>Dikarya</taxon>
        <taxon>Basidiomycota</taxon>
        <taxon>Agaricomycotina</taxon>
        <taxon>Agaricomycetes</taxon>
        <taxon>Agaricomycetidae</taxon>
        <taxon>Agaricales</taxon>
        <taxon>Agaricineae</taxon>
        <taxon>Strophariaceae</taxon>
        <taxon>Galerina</taxon>
    </lineage>
</organism>
<keyword evidence="1" id="KW-0472">Membrane</keyword>
<name>A0A067T629_GALM3</name>
<feature type="transmembrane region" description="Helical" evidence="1">
    <location>
        <begin position="134"/>
        <end position="150"/>
    </location>
</feature>
<keyword evidence="1" id="KW-0812">Transmembrane</keyword>
<sequence>MDVVMLCRPRAFFLPTVRQHTYQRFCRSPVCVSWPLYFNPPCSLKRRPCRRLASLSFFPPAAYIILMSQLGAFLHVSWGFTSIWSYFLFYLLPCILTFFLGFTGSTKAAGILFFIPFIQSAGVFILCSRSNSDLSVFIGLTSGVPLIIYIRPYQSVVPALPC</sequence>
<keyword evidence="1" id="KW-1133">Transmembrane helix</keyword>
<evidence type="ECO:0000313" key="3">
    <source>
        <dbReference type="Proteomes" id="UP000027222"/>
    </source>
</evidence>
<keyword evidence="3" id="KW-1185">Reference proteome</keyword>
<protein>
    <submittedName>
        <fullName evidence="2">Uncharacterized protein</fullName>
    </submittedName>
</protein>
<feature type="transmembrane region" description="Helical" evidence="1">
    <location>
        <begin position="83"/>
        <end position="102"/>
    </location>
</feature>
<dbReference type="AlphaFoldDB" id="A0A067T629"/>
<evidence type="ECO:0000256" key="1">
    <source>
        <dbReference type="SAM" id="Phobius"/>
    </source>
</evidence>
<gene>
    <name evidence="2" type="ORF">GALMADRAFT_413781</name>
</gene>
<evidence type="ECO:0000313" key="2">
    <source>
        <dbReference type="EMBL" id="KDR77812.1"/>
    </source>
</evidence>
<dbReference type="Proteomes" id="UP000027222">
    <property type="component" value="Unassembled WGS sequence"/>
</dbReference>
<accession>A0A067T629</accession>
<feature type="transmembrane region" description="Helical" evidence="1">
    <location>
        <begin position="109"/>
        <end position="128"/>
    </location>
</feature>
<feature type="transmembrane region" description="Helical" evidence="1">
    <location>
        <begin position="55"/>
        <end position="77"/>
    </location>
</feature>
<dbReference type="HOGENOM" id="CLU_1635512_0_0_1"/>
<dbReference type="EMBL" id="KL142376">
    <property type="protein sequence ID" value="KDR77812.1"/>
    <property type="molecule type" value="Genomic_DNA"/>
</dbReference>
<proteinExistence type="predicted"/>